<comment type="caution">
    <text evidence="1">The sequence shown here is derived from an EMBL/GenBank/DDBJ whole genome shotgun (WGS) entry which is preliminary data.</text>
</comment>
<dbReference type="EMBL" id="JAYMYS010000002">
    <property type="protein sequence ID" value="KAK7406791.1"/>
    <property type="molecule type" value="Genomic_DNA"/>
</dbReference>
<dbReference type="Proteomes" id="UP001386955">
    <property type="component" value="Unassembled WGS sequence"/>
</dbReference>
<protein>
    <submittedName>
        <fullName evidence="1">Uncharacterized protein</fullName>
    </submittedName>
</protein>
<keyword evidence="2" id="KW-1185">Reference proteome</keyword>
<dbReference type="AlphaFoldDB" id="A0AAN9XTR2"/>
<reference evidence="1 2" key="1">
    <citation type="submission" date="2024-01" db="EMBL/GenBank/DDBJ databases">
        <title>The genomes of 5 underutilized Papilionoideae crops provide insights into root nodulation and disease resistanc.</title>
        <authorList>
            <person name="Jiang F."/>
        </authorList>
    </citation>
    <scope>NUCLEOTIDE SEQUENCE [LARGE SCALE GENOMIC DNA]</scope>
    <source>
        <strain evidence="1">DUOXIRENSHENG_FW03</strain>
        <tissue evidence="1">Leaves</tissue>
    </source>
</reference>
<proteinExistence type="predicted"/>
<organism evidence="1 2">
    <name type="scientific">Psophocarpus tetragonolobus</name>
    <name type="common">Winged bean</name>
    <name type="synonym">Dolichos tetragonolobus</name>
    <dbReference type="NCBI Taxonomy" id="3891"/>
    <lineage>
        <taxon>Eukaryota</taxon>
        <taxon>Viridiplantae</taxon>
        <taxon>Streptophyta</taxon>
        <taxon>Embryophyta</taxon>
        <taxon>Tracheophyta</taxon>
        <taxon>Spermatophyta</taxon>
        <taxon>Magnoliopsida</taxon>
        <taxon>eudicotyledons</taxon>
        <taxon>Gunneridae</taxon>
        <taxon>Pentapetalae</taxon>
        <taxon>rosids</taxon>
        <taxon>fabids</taxon>
        <taxon>Fabales</taxon>
        <taxon>Fabaceae</taxon>
        <taxon>Papilionoideae</taxon>
        <taxon>50 kb inversion clade</taxon>
        <taxon>NPAAA clade</taxon>
        <taxon>indigoferoid/millettioid clade</taxon>
        <taxon>Phaseoleae</taxon>
        <taxon>Psophocarpus</taxon>
    </lineage>
</organism>
<gene>
    <name evidence="1" type="ORF">VNO78_08424</name>
</gene>
<sequence length="98" mass="10916">MPLPNHNVTPSLTPFLIINKGTTNSHVAPLGRLLKLHVFQAASPNYHALLLGTACPFLIWEQYLFYAVVLARNSARAPPIPLSSLLPLYLYRNHKDAD</sequence>
<evidence type="ECO:0000313" key="1">
    <source>
        <dbReference type="EMBL" id="KAK7406791.1"/>
    </source>
</evidence>
<evidence type="ECO:0000313" key="2">
    <source>
        <dbReference type="Proteomes" id="UP001386955"/>
    </source>
</evidence>
<name>A0AAN9XTR2_PSOTE</name>
<accession>A0AAN9XTR2</accession>